<keyword evidence="6" id="KW-0479">Metal-binding</keyword>
<dbReference type="InterPro" id="IPR036396">
    <property type="entry name" value="Cyt_P450_sf"/>
</dbReference>
<dbReference type="PANTHER" id="PTHR47953:SF19">
    <property type="entry name" value="OS06G0641600 PROTEIN"/>
    <property type="match status" value="1"/>
</dbReference>
<keyword evidence="14" id="KW-1185">Reference proteome</keyword>
<dbReference type="EnsemblPlants" id="KEH18265">
    <property type="protein sequence ID" value="KEH18265"/>
    <property type="gene ID" value="MTR_8g015420"/>
</dbReference>
<gene>
    <name evidence="12" type="ordered locus">MTR_8g015420</name>
</gene>
<evidence type="ECO:0000256" key="7">
    <source>
        <dbReference type="ARBA" id="ARBA00022989"/>
    </source>
</evidence>
<evidence type="ECO:0000256" key="11">
    <source>
        <dbReference type="ARBA" id="ARBA00023136"/>
    </source>
</evidence>
<keyword evidence="10" id="KW-0503">Monooxygenase</keyword>
<evidence type="ECO:0000313" key="14">
    <source>
        <dbReference type="Proteomes" id="UP000002051"/>
    </source>
</evidence>
<name>A0A072TXK1_MEDTR</name>
<organism evidence="12 14">
    <name type="scientific">Medicago truncatula</name>
    <name type="common">Barrel medic</name>
    <name type="synonym">Medicago tribuloides</name>
    <dbReference type="NCBI Taxonomy" id="3880"/>
    <lineage>
        <taxon>Eukaryota</taxon>
        <taxon>Viridiplantae</taxon>
        <taxon>Streptophyta</taxon>
        <taxon>Embryophyta</taxon>
        <taxon>Tracheophyta</taxon>
        <taxon>Spermatophyta</taxon>
        <taxon>Magnoliopsida</taxon>
        <taxon>eudicotyledons</taxon>
        <taxon>Gunneridae</taxon>
        <taxon>Pentapetalae</taxon>
        <taxon>rosids</taxon>
        <taxon>fabids</taxon>
        <taxon>Fabales</taxon>
        <taxon>Fabaceae</taxon>
        <taxon>Papilionoideae</taxon>
        <taxon>50 kb inversion clade</taxon>
        <taxon>NPAAA clade</taxon>
        <taxon>Hologalegina</taxon>
        <taxon>IRL clade</taxon>
        <taxon>Trifolieae</taxon>
        <taxon>Medicago</taxon>
    </lineage>
</organism>
<keyword evidence="5" id="KW-0812">Transmembrane</keyword>
<accession>A0A072TXK1</accession>
<comment type="subcellular location">
    <subcellularLocation>
        <location evidence="2">Membrane</location>
        <topology evidence="2">Single-pass membrane protein</topology>
    </subcellularLocation>
</comment>
<dbReference type="InterPro" id="IPR052306">
    <property type="entry name" value="CYP450_71D"/>
</dbReference>
<keyword evidence="8" id="KW-0560">Oxidoreductase</keyword>
<dbReference type="PANTHER" id="PTHR47953">
    <property type="entry name" value="OS08G0105600 PROTEIN"/>
    <property type="match status" value="1"/>
</dbReference>
<evidence type="ECO:0000256" key="6">
    <source>
        <dbReference type="ARBA" id="ARBA00022723"/>
    </source>
</evidence>
<evidence type="ECO:0000256" key="5">
    <source>
        <dbReference type="ARBA" id="ARBA00022692"/>
    </source>
</evidence>
<dbReference type="STRING" id="3880.A0A072TXK1"/>
<dbReference type="GO" id="GO:0016020">
    <property type="term" value="C:membrane"/>
    <property type="evidence" value="ECO:0007669"/>
    <property type="project" value="UniProtKB-SubCell"/>
</dbReference>
<dbReference type="AlphaFoldDB" id="A0A072TXK1"/>
<proteinExistence type="inferred from homology"/>
<dbReference type="SUPFAM" id="SSF48264">
    <property type="entry name" value="Cytochrome P450"/>
    <property type="match status" value="1"/>
</dbReference>
<keyword evidence="4" id="KW-0349">Heme</keyword>
<evidence type="ECO:0000256" key="8">
    <source>
        <dbReference type="ARBA" id="ARBA00023002"/>
    </source>
</evidence>
<evidence type="ECO:0000256" key="10">
    <source>
        <dbReference type="ARBA" id="ARBA00023033"/>
    </source>
</evidence>
<dbReference type="Proteomes" id="UP000002051">
    <property type="component" value="Chromosome 8"/>
</dbReference>
<keyword evidence="9" id="KW-0408">Iron</keyword>
<evidence type="ECO:0000313" key="13">
    <source>
        <dbReference type="EnsemblPlants" id="KEH18265"/>
    </source>
</evidence>
<evidence type="ECO:0000256" key="2">
    <source>
        <dbReference type="ARBA" id="ARBA00004167"/>
    </source>
</evidence>
<dbReference type="HOGENOM" id="CLU_1930696_0_0_1"/>
<evidence type="ECO:0000256" key="1">
    <source>
        <dbReference type="ARBA" id="ARBA00001971"/>
    </source>
</evidence>
<keyword evidence="7" id="KW-1133">Transmembrane helix</keyword>
<dbReference type="GO" id="GO:0020037">
    <property type="term" value="F:heme binding"/>
    <property type="evidence" value="ECO:0007669"/>
    <property type="project" value="InterPro"/>
</dbReference>
<dbReference type="GO" id="GO:0004497">
    <property type="term" value="F:monooxygenase activity"/>
    <property type="evidence" value="ECO:0007669"/>
    <property type="project" value="UniProtKB-KW"/>
</dbReference>
<reference evidence="12 14" key="2">
    <citation type="journal article" date="2014" name="BMC Genomics">
        <title>An improved genome release (version Mt4.0) for the model legume Medicago truncatula.</title>
        <authorList>
            <person name="Tang H."/>
            <person name="Krishnakumar V."/>
            <person name="Bidwell S."/>
            <person name="Rosen B."/>
            <person name="Chan A."/>
            <person name="Zhou S."/>
            <person name="Gentzbittel L."/>
            <person name="Childs K.L."/>
            <person name="Yandell M."/>
            <person name="Gundlach H."/>
            <person name="Mayer K.F."/>
            <person name="Schwartz D.C."/>
            <person name="Town C.D."/>
        </authorList>
    </citation>
    <scope>GENOME REANNOTATION</scope>
    <source>
        <strain evidence="12">A17</strain>
        <strain evidence="13 14">cv. Jemalong A17</strain>
    </source>
</reference>
<sequence length="131" mass="15236">MCKTMKYSRQRICLLVEVRHHLQLWNGRAFSELLRNPRVLIRAQEEVRQVFSGTGYVDEVDLQELKFLKEVIKETLRMHNTSRNTILEFGLSVVEFSSNTGFRGDWIPYGNMIGRCNKVATIKVSMTSKNP</sequence>
<dbReference type="GO" id="GO:0016705">
    <property type="term" value="F:oxidoreductase activity, acting on paired donors, with incorporation or reduction of molecular oxygen"/>
    <property type="evidence" value="ECO:0007669"/>
    <property type="project" value="InterPro"/>
</dbReference>
<comment type="similarity">
    <text evidence="3">Belongs to the cytochrome P450 family.</text>
</comment>
<keyword evidence="11" id="KW-0472">Membrane</keyword>
<evidence type="ECO:0000256" key="9">
    <source>
        <dbReference type="ARBA" id="ARBA00023004"/>
    </source>
</evidence>
<reference evidence="12 14" key="1">
    <citation type="journal article" date="2011" name="Nature">
        <title>The Medicago genome provides insight into the evolution of rhizobial symbioses.</title>
        <authorList>
            <person name="Young N.D."/>
            <person name="Debelle F."/>
            <person name="Oldroyd G.E."/>
            <person name="Geurts R."/>
            <person name="Cannon S.B."/>
            <person name="Udvardi M.K."/>
            <person name="Benedito V.A."/>
            <person name="Mayer K.F."/>
            <person name="Gouzy J."/>
            <person name="Schoof H."/>
            <person name="Van de Peer Y."/>
            <person name="Proost S."/>
            <person name="Cook D.R."/>
            <person name="Meyers B.C."/>
            <person name="Spannagl M."/>
            <person name="Cheung F."/>
            <person name="De Mita S."/>
            <person name="Krishnakumar V."/>
            <person name="Gundlach H."/>
            <person name="Zhou S."/>
            <person name="Mudge J."/>
            <person name="Bharti A.K."/>
            <person name="Murray J.D."/>
            <person name="Naoumkina M.A."/>
            <person name="Rosen B."/>
            <person name="Silverstein K.A."/>
            <person name="Tang H."/>
            <person name="Rombauts S."/>
            <person name="Zhao P.X."/>
            <person name="Zhou P."/>
            <person name="Barbe V."/>
            <person name="Bardou P."/>
            <person name="Bechner M."/>
            <person name="Bellec A."/>
            <person name="Berger A."/>
            <person name="Berges H."/>
            <person name="Bidwell S."/>
            <person name="Bisseling T."/>
            <person name="Choisne N."/>
            <person name="Couloux A."/>
            <person name="Denny R."/>
            <person name="Deshpande S."/>
            <person name="Dai X."/>
            <person name="Doyle J.J."/>
            <person name="Dudez A.M."/>
            <person name="Farmer A.D."/>
            <person name="Fouteau S."/>
            <person name="Franken C."/>
            <person name="Gibelin C."/>
            <person name="Gish J."/>
            <person name="Goldstein S."/>
            <person name="Gonzalez A.J."/>
            <person name="Green P.J."/>
            <person name="Hallab A."/>
            <person name="Hartog M."/>
            <person name="Hua A."/>
            <person name="Humphray S.J."/>
            <person name="Jeong D.H."/>
            <person name="Jing Y."/>
            <person name="Jocker A."/>
            <person name="Kenton S.M."/>
            <person name="Kim D.J."/>
            <person name="Klee K."/>
            <person name="Lai H."/>
            <person name="Lang C."/>
            <person name="Lin S."/>
            <person name="Macmil S.L."/>
            <person name="Magdelenat G."/>
            <person name="Matthews L."/>
            <person name="McCorrison J."/>
            <person name="Monaghan E.L."/>
            <person name="Mun J.H."/>
            <person name="Najar F.Z."/>
            <person name="Nicholson C."/>
            <person name="Noirot C."/>
            <person name="O'Bleness M."/>
            <person name="Paule C.R."/>
            <person name="Poulain J."/>
            <person name="Prion F."/>
            <person name="Qin B."/>
            <person name="Qu C."/>
            <person name="Retzel E.F."/>
            <person name="Riddle C."/>
            <person name="Sallet E."/>
            <person name="Samain S."/>
            <person name="Samson N."/>
            <person name="Sanders I."/>
            <person name="Saurat O."/>
            <person name="Scarpelli C."/>
            <person name="Schiex T."/>
            <person name="Segurens B."/>
            <person name="Severin A.J."/>
            <person name="Sherrier D.J."/>
            <person name="Shi R."/>
            <person name="Sims S."/>
            <person name="Singer S.R."/>
            <person name="Sinharoy S."/>
            <person name="Sterck L."/>
            <person name="Viollet A."/>
            <person name="Wang B.B."/>
            <person name="Wang K."/>
            <person name="Wang M."/>
            <person name="Wang X."/>
            <person name="Warfsmann J."/>
            <person name="Weissenbach J."/>
            <person name="White D.D."/>
            <person name="White J.D."/>
            <person name="Wiley G.B."/>
            <person name="Wincker P."/>
            <person name="Xing Y."/>
            <person name="Yang L."/>
            <person name="Yao Z."/>
            <person name="Ying F."/>
            <person name="Zhai J."/>
            <person name="Zhou L."/>
            <person name="Zuber A."/>
            <person name="Denarie J."/>
            <person name="Dixon R.A."/>
            <person name="May G.D."/>
            <person name="Schwartz D.C."/>
            <person name="Rogers J."/>
            <person name="Quetier F."/>
            <person name="Town C.D."/>
            <person name="Roe B.A."/>
        </authorList>
    </citation>
    <scope>NUCLEOTIDE SEQUENCE [LARGE SCALE GENOMIC DNA]</scope>
    <source>
        <strain evidence="12">A17</strain>
        <strain evidence="13 14">cv. Jemalong A17</strain>
    </source>
</reference>
<dbReference type="InterPro" id="IPR001128">
    <property type="entry name" value="Cyt_P450"/>
</dbReference>
<comment type="cofactor">
    <cofactor evidence="1">
        <name>heme</name>
        <dbReference type="ChEBI" id="CHEBI:30413"/>
    </cofactor>
</comment>
<dbReference type="EMBL" id="CM001224">
    <property type="protein sequence ID" value="KEH18265.1"/>
    <property type="molecule type" value="Genomic_DNA"/>
</dbReference>
<reference evidence="13" key="3">
    <citation type="submission" date="2015-04" db="UniProtKB">
        <authorList>
            <consortium name="EnsemblPlants"/>
        </authorList>
    </citation>
    <scope>IDENTIFICATION</scope>
    <source>
        <strain evidence="13">cv. Jemalong A17</strain>
    </source>
</reference>
<dbReference type="GO" id="GO:0005506">
    <property type="term" value="F:iron ion binding"/>
    <property type="evidence" value="ECO:0007669"/>
    <property type="project" value="InterPro"/>
</dbReference>
<evidence type="ECO:0000256" key="3">
    <source>
        <dbReference type="ARBA" id="ARBA00010617"/>
    </source>
</evidence>
<protein>
    <submittedName>
        <fullName evidence="12">Cytochrome P450 family protein</fullName>
    </submittedName>
</protein>
<evidence type="ECO:0000313" key="12">
    <source>
        <dbReference type="EMBL" id="KEH18265.1"/>
    </source>
</evidence>
<evidence type="ECO:0000256" key="4">
    <source>
        <dbReference type="ARBA" id="ARBA00022617"/>
    </source>
</evidence>
<dbReference type="Pfam" id="PF00067">
    <property type="entry name" value="p450"/>
    <property type="match status" value="1"/>
</dbReference>
<dbReference type="Gene3D" id="1.10.630.10">
    <property type="entry name" value="Cytochrome P450"/>
    <property type="match status" value="1"/>
</dbReference>